<organism evidence="1 2">
    <name type="scientific">Talaromyces marneffei (strain ATCC 18224 / CBS 334.59 / QM 7333)</name>
    <name type="common">Penicillium marneffei</name>
    <dbReference type="NCBI Taxonomy" id="441960"/>
    <lineage>
        <taxon>Eukaryota</taxon>
        <taxon>Fungi</taxon>
        <taxon>Dikarya</taxon>
        <taxon>Ascomycota</taxon>
        <taxon>Pezizomycotina</taxon>
        <taxon>Eurotiomycetes</taxon>
        <taxon>Eurotiomycetidae</taxon>
        <taxon>Eurotiales</taxon>
        <taxon>Trichocomaceae</taxon>
        <taxon>Talaromyces</taxon>
        <taxon>Talaromyces sect. Talaromyces</taxon>
    </lineage>
</organism>
<reference evidence="2" key="1">
    <citation type="journal article" date="2015" name="Genome Announc.">
        <title>Genome sequence of the AIDS-associated pathogen Penicillium marneffei (ATCC18224) and its near taxonomic relative Talaromyces stipitatus (ATCC10500).</title>
        <authorList>
            <person name="Nierman W.C."/>
            <person name="Fedorova-Abrams N.D."/>
            <person name="Andrianopoulos A."/>
        </authorList>
    </citation>
    <scope>NUCLEOTIDE SEQUENCE [LARGE SCALE GENOMIC DNA]</scope>
    <source>
        <strain evidence="2">ATCC 18224 / CBS 334.59 / QM 7333</strain>
    </source>
</reference>
<protein>
    <recommendedName>
        <fullName evidence="3">Reverse transcriptase</fullName>
    </recommendedName>
</protein>
<gene>
    <name evidence="1" type="ORF">PMAA_007600</name>
</gene>
<dbReference type="Proteomes" id="UP000001294">
    <property type="component" value="Unassembled WGS sequence"/>
</dbReference>
<dbReference type="VEuPathDB" id="FungiDB:PMAA_007600"/>
<evidence type="ECO:0000313" key="1">
    <source>
        <dbReference type="EMBL" id="EEA19993.1"/>
    </source>
</evidence>
<evidence type="ECO:0000313" key="2">
    <source>
        <dbReference type="Proteomes" id="UP000001294"/>
    </source>
</evidence>
<accession>B6QU33</accession>
<dbReference type="EMBL" id="DS995905">
    <property type="protein sequence ID" value="EEA19993.1"/>
    <property type="molecule type" value="Genomic_DNA"/>
</dbReference>
<proteinExistence type="predicted"/>
<dbReference type="AlphaFoldDB" id="B6QU33"/>
<sequence>MVGMGGYIRDTQADNNGTDISRYSITLGKRTEQNPYTAELEAIAVALERAAHSNLCVCGQASETVEHFLFRCTKWTAMREGMNQCTESKRGNLSFFLGGKTRSDSDQWQPDMKVVHAAIKFAITTGRLEPEPESESESQSTQ</sequence>
<name>B6QU33_TALMQ</name>
<dbReference type="HOGENOM" id="CLU_1816447_0_0_1"/>
<evidence type="ECO:0008006" key="3">
    <source>
        <dbReference type="Google" id="ProtNLM"/>
    </source>
</evidence>
<dbReference type="PhylomeDB" id="B6QU33"/>
<keyword evidence="2" id="KW-1185">Reference proteome</keyword>